<keyword evidence="1" id="KW-0489">Methyltransferase</keyword>
<proteinExistence type="predicted"/>
<evidence type="ECO:0000256" key="3">
    <source>
        <dbReference type="ARBA" id="ARBA00022691"/>
    </source>
</evidence>
<dbReference type="RefSeq" id="WP_013182034.1">
    <property type="nucleotide sequence ID" value="NC_014225.1"/>
</dbReference>
<dbReference type="KEGG" id="wch:wcw_0960"/>
<dbReference type="PANTHER" id="PTHR13610:SF11">
    <property type="entry name" value="METHYLTRANSFERASE DOMAIN-CONTAINING PROTEIN"/>
    <property type="match status" value="1"/>
</dbReference>
<evidence type="ECO:0000313" key="5">
    <source>
        <dbReference type="EMBL" id="ADI38320.1"/>
    </source>
</evidence>
<dbReference type="PANTHER" id="PTHR13610">
    <property type="entry name" value="METHYLTRANSFERASE DOMAIN-CONTAINING PROTEIN"/>
    <property type="match status" value="1"/>
</dbReference>
<dbReference type="CDD" id="cd02440">
    <property type="entry name" value="AdoMet_MTases"/>
    <property type="match status" value="1"/>
</dbReference>
<sequence>MPSCFKLFWIRIKTDIWNFIEYLQVVFYYYSNRKFAAVDWFMVRAYLIQNPFRMSKEFLLKKGEKDVNTYGETPLTTMDVIAEECGIAPNDIVYELGAGRGRTCFWLNTVIGCTVYGVEYLPAFVRIAQSAKRKFQISGVKLICRDLMEVDLEKATVIYFYGTTIKENELQQLCEKLSKLSSDVKMITISFPLSAYHRGFRTIKRFTVKFPWGTTDAYLQKTFSN</sequence>
<accession>D6YW09</accession>
<evidence type="ECO:0000256" key="2">
    <source>
        <dbReference type="ARBA" id="ARBA00022679"/>
    </source>
</evidence>
<name>D6YW09_WADCW</name>
<dbReference type="HOGENOM" id="CLU_100906_0_0_0"/>
<dbReference type="OrthoDB" id="9780095at2"/>
<evidence type="ECO:0000256" key="1">
    <source>
        <dbReference type="ARBA" id="ARBA00022603"/>
    </source>
</evidence>
<dbReference type="GO" id="GO:0032259">
    <property type="term" value="P:methylation"/>
    <property type="evidence" value="ECO:0007669"/>
    <property type="project" value="UniProtKB-KW"/>
</dbReference>
<dbReference type="eggNOG" id="COG2242">
    <property type="taxonomic scope" value="Bacteria"/>
</dbReference>
<keyword evidence="6" id="KW-1185">Reference proteome</keyword>
<dbReference type="GO" id="GO:0031151">
    <property type="term" value="F:histone H3K79 methyltransferase activity"/>
    <property type="evidence" value="ECO:0007669"/>
    <property type="project" value="InterPro"/>
</dbReference>
<evidence type="ECO:0000259" key="4">
    <source>
        <dbReference type="Pfam" id="PF08123"/>
    </source>
</evidence>
<dbReference type="InterPro" id="IPR026170">
    <property type="entry name" value="FAM173A/B"/>
</dbReference>
<feature type="domain" description="DOT1" evidence="4">
    <location>
        <begin position="68"/>
        <end position="136"/>
    </location>
</feature>
<organism evidence="5 6">
    <name type="scientific">Waddlia chondrophila (strain ATCC VR-1470 / WSU 86-1044)</name>
    <dbReference type="NCBI Taxonomy" id="716544"/>
    <lineage>
        <taxon>Bacteria</taxon>
        <taxon>Pseudomonadati</taxon>
        <taxon>Chlamydiota</taxon>
        <taxon>Chlamydiia</taxon>
        <taxon>Parachlamydiales</taxon>
        <taxon>Waddliaceae</taxon>
        <taxon>Waddlia</taxon>
    </lineage>
</organism>
<dbReference type="Gene3D" id="3.40.50.150">
    <property type="entry name" value="Vaccinia Virus protein VP39"/>
    <property type="match status" value="1"/>
</dbReference>
<keyword evidence="2" id="KW-0808">Transferase</keyword>
<dbReference type="SUPFAM" id="SSF53335">
    <property type="entry name" value="S-adenosyl-L-methionine-dependent methyltransferases"/>
    <property type="match status" value="1"/>
</dbReference>
<dbReference type="Pfam" id="PF08123">
    <property type="entry name" value="DOT1"/>
    <property type="match status" value="1"/>
</dbReference>
<dbReference type="InterPro" id="IPR029063">
    <property type="entry name" value="SAM-dependent_MTases_sf"/>
</dbReference>
<dbReference type="AlphaFoldDB" id="D6YW09"/>
<evidence type="ECO:0000313" key="6">
    <source>
        <dbReference type="Proteomes" id="UP000001505"/>
    </source>
</evidence>
<dbReference type="STRING" id="716544.wcw_0960"/>
<dbReference type="InterPro" id="IPR025789">
    <property type="entry name" value="DOT1_dom"/>
</dbReference>
<dbReference type="Proteomes" id="UP000001505">
    <property type="component" value="Chromosome"/>
</dbReference>
<protein>
    <recommendedName>
        <fullName evidence="4">DOT1 domain-containing protein</fullName>
    </recommendedName>
</protein>
<gene>
    <name evidence="5" type="ordered locus">wcw_0960</name>
</gene>
<reference evidence="5 6" key="1">
    <citation type="journal article" date="2010" name="PLoS ONE">
        <title>The Waddlia genome: a window into chlamydial biology.</title>
        <authorList>
            <person name="Bertelli C."/>
            <person name="Collyn F."/>
            <person name="Croxatto A."/>
            <person name="Ruckert C."/>
            <person name="Polkinghorne A."/>
            <person name="Kebbi-Beghdadi C."/>
            <person name="Goesmann A."/>
            <person name="Vaughan L."/>
            <person name="Greub G."/>
        </authorList>
    </citation>
    <scope>NUCLEOTIDE SEQUENCE [LARGE SCALE GENOMIC DNA]</scope>
    <source>
        <strain evidence="6">ATCC VR-1470 / WSU 86-1044</strain>
    </source>
</reference>
<dbReference type="EMBL" id="CP001928">
    <property type="protein sequence ID" value="ADI38320.1"/>
    <property type="molecule type" value="Genomic_DNA"/>
</dbReference>
<keyword evidence="3" id="KW-0949">S-adenosyl-L-methionine</keyword>